<protein>
    <recommendedName>
        <fullName evidence="1">CYTH domain-containing protein</fullName>
    </recommendedName>
</protein>
<dbReference type="SMART" id="SM01118">
    <property type="entry name" value="CYTH"/>
    <property type="match status" value="1"/>
</dbReference>
<dbReference type="InterPro" id="IPR033469">
    <property type="entry name" value="CYTH-like_dom_sf"/>
</dbReference>
<dbReference type="Proteomes" id="UP000803844">
    <property type="component" value="Unassembled WGS sequence"/>
</dbReference>
<name>A0A9P4Y4V5_CRYP1</name>
<evidence type="ECO:0000313" key="2">
    <source>
        <dbReference type="EMBL" id="KAF3766525.1"/>
    </source>
</evidence>
<dbReference type="SUPFAM" id="SSF55154">
    <property type="entry name" value="CYTH-like phosphatases"/>
    <property type="match status" value="1"/>
</dbReference>
<keyword evidence="3" id="KW-1185">Reference proteome</keyword>
<reference evidence="2" key="1">
    <citation type="journal article" date="2020" name="Phytopathology">
        <title>Genome sequence of the chestnut blight fungus Cryphonectria parasitica EP155: A fundamental resource for an archetypical invasive plant pathogen.</title>
        <authorList>
            <person name="Crouch J.A."/>
            <person name="Dawe A."/>
            <person name="Aerts A."/>
            <person name="Barry K."/>
            <person name="Churchill A.C.L."/>
            <person name="Grimwood J."/>
            <person name="Hillman B."/>
            <person name="Milgroom M.G."/>
            <person name="Pangilinan J."/>
            <person name="Smith M."/>
            <person name="Salamov A."/>
            <person name="Schmutz J."/>
            <person name="Yadav J."/>
            <person name="Grigoriev I.V."/>
            <person name="Nuss D."/>
        </authorList>
    </citation>
    <scope>NUCLEOTIDE SEQUENCE</scope>
    <source>
        <strain evidence="2">EP155</strain>
    </source>
</reference>
<dbReference type="GeneID" id="63842336"/>
<dbReference type="PANTHER" id="PTHR14586">
    <property type="entry name" value="THIAMINE-TRIPHOSPHATASE"/>
    <property type="match status" value="1"/>
</dbReference>
<accession>A0A9P4Y4V5</accession>
<proteinExistence type="predicted"/>
<dbReference type="AlphaFoldDB" id="A0A9P4Y4V5"/>
<gene>
    <name evidence="2" type="ORF">M406DRAFT_68851</name>
</gene>
<feature type="domain" description="CYTH" evidence="1">
    <location>
        <begin position="47"/>
        <end position="253"/>
    </location>
</feature>
<dbReference type="EMBL" id="MU032347">
    <property type="protein sequence ID" value="KAF3766525.1"/>
    <property type="molecule type" value="Genomic_DNA"/>
</dbReference>
<dbReference type="OrthoDB" id="442176at2759"/>
<evidence type="ECO:0000313" key="3">
    <source>
        <dbReference type="Proteomes" id="UP000803844"/>
    </source>
</evidence>
<dbReference type="GO" id="GO:0000287">
    <property type="term" value="F:magnesium ion binding"/>
    <property type="evidence" value="ECO:0007669"/>
    <property type="project" value="TreeGrafter"/>
</dbReference>
<organism evidence="2 3">
    <name type="scientific">Cryphonectria parasitica (strain ATCC 38755 / EP155)</name>
    <dbReference type="NCBI Taxonomy" id="660469"/>
    <lineage>
        <taxon>Eukaryota</taxon>
        <taxon>Fungi</taxon>
        <taxon>Dikarya</taxon>
        <taxon>Ascomycota</taxon>
        <taxon>Pezizomycotina</taxon>
        <taxon>Sordariomycetes</taxon>
        <taxon>Sordariomycetidae</taxon>
        <taxon>Diaporthales</taxon>
        <taxon>Cryphonectriaceae</taxon>
        <taxon>Cryphonectria-Endothia species complex</taxon>
        <taxon>Cryphonectria</taxon>
    </lineage>
</organism>
<dbReference type="PANTHER" id="PTHR14586:SF1">
    <property type="entry name" value="THIAMINE-TRIPHOSPHATASE"/>
    <property type="match status" value="1"/>
</dbReference>
<dbReference type="Gene3D" id="2.40.320.10">
    <property type="entry name" value="Hypothetical Protein Pfu-838710-001"/>
    <property type="match status" value="1"/>
</dbReference>
<dbReference type="InterPro" id="IPR039582">
    <property type="entry name" value="THTPA"/>
</dbReference>
<sequence>MPSPSYPILARTSRISCSSAPRLLQLTQTARHLQSTHHHPQTTKHTNLEVERKFQPTATSLHLLANNAGSPKFTSLERNPTSGRRIEDLYFDTPSLVLMNQGIYVRRRNGCLEAKLRVGGDYVRSAFSETRDAAEILAAIARHVPQVVCLDEKGGKNEKESLESLLRGRGSVVKQVAGFVTVRSEYTANGRFSIVIDEMDFGHRVGEVELERHVASLDGEDHHAQAEAQAEAATQMGKEIDGFMRVYSWAFPAGEDPVGKLAAYFSRGRDGHL</sequence>
<dbReference type="Pfam" id="PF01928">
    <property type="entry name" value="CYTH"/>
    <property type="match status" value="1"/>
</dbReference>
<dbReference type="InterPro" id="IPR023577">
    <property type="entry name" value="CYTH_domain"/>
</dbReference>
<evidence type="ECO:0000259" key="1">
    <source>
        <dbReference type="SMART" id="SM01118"/>
    </source>
</evidence>
<dbReference type="GO" id="GO:0042357">
    <property type="term" value="P:thiamine diphosphate metabolic process"/>
    <property type="evidence" value="ECO:0007669"/>
    <property type="project" value="TreeGrafter"/>
</dbReference>
<dbReference type="RefSeq" id="XP_040777486.1">
    <property type="nucleotide sequence ID" value="XM_040925207.1"/>
</dbReference>
<comment type="caution">
    <text evidence="2">The sequence shown here is derived from an EMBL/GenBank/DDBJ whole genome shotgun (WGS) entry which is preliminary data.</text>
</comment>
<dbReference type="GO" id="GO:0050333">
    <property type="term" value="F:thiamine triphosphate phosphatase activity"/>
    <property type="evidence" value="ECO:0007669"/>
    <property type="project" value="InterPro"/>
</dbReference>